<reference evidence="2" key="1">
    <citation type="journal article" date="2012" name="Nature">
        <title>The oyster genome reveals stress adaptation and complexity of shell formation.</title>
        <authorList>
            <person name="Zhang G."/>
            <person name="Fang X."/>
            <person name="Guo X."/>
            <person name="Li L."/>
            <person name="Luo R."/>
            <person name="Xu F."/>
            <person name="Yang P."/>
            <person name="Zhang L."/>
            <person name="Wang X."/>
            <person name="Qi H."/>
            <person name="Xiong Z."/>
            <person name="Que H."/>
            <person name="Xie Y."/>
            <person name="Holland P.W."/>
            <person name="Paps J."/>
            <person name="Zhu Y."/>
            <person name="Wu F."/>
            <person name="Chen Y."/>
            <person name="Wang J."/>
            <person name="Peng C."/>
            <person name="Meng J."/>
            <person name="Yang L."/>
            <person name="Liu J."/>
            <person name="Wen B."/>
            <person name="Zhang N."/>
            <person name="Huang Z."/>
            <person name="Zhu Q."/>
            <person name="Feng Y."/>
            <person name="Mount A."/>
            <person name="Hedgecock D."/>
            <person name="Xu Z."/>
            <person name="Liu Y."/>
            <person name="Domazet-Loso T."/>
            <person name="Du Y."/>
            <person name="Sun X."/>
            <person name="Zhang S."/>
            <person name="Liu B."/>
            <person name="Cheng P."/>
            <person name="Jiang X."/>
            <person name="Li J."/>
            <person name="Fan D."/>
            <person name="Wang W."/>
            <person name="Fu W."/>
            <person name="Wang T."/>
            <person name="Wang B."/>
            <person name="Zhang J."/>
            <person name="Peng Z."/>
            <person name="Li Y."/>
            <person name="Li N."/>
            <person name="Wang J."/>
            <person name="Chen M."/>
            <person name="He Y."/>
            <person name="Tan F."/>
            <person name="Song X."/>
            <person name="Zheng Q."/>
            <person name="Huang R."/>
            <person name="Yang H."/>
            <person name="Du X."/>
            <person name="Chen L."/>
            <person name="Yang M."/>
            <person name="Gaffney P.M."/>
            <person name="Wang S."/>
            <person name="Luo L."/>
            <person name="She Z."/>
            <person name="Ming Y."/>
            <person name="Huang W."/>
            <person name="Zhang S."/>
            <person name="Huang B."/>
            <person name="Zhang Y."/>
            <person name="Qu T."/>
            <person name="Ni P."/>
            <person name="Miao G."/>
            <person name="Wang J."/>
            <person name="Wang Q."/>
            <person name="Steinberg C.E."/>
            <person name="Wang H."/>
            <person name="Li N."/>
            <person name="Qian L."/>
            <person name="Zhang G."/>
            <person name="Li Y."/>
            <person name="Yang H."/>
            <person name="Liu X."/>
            <person name="Wang J."/>
            <person name="Yin Y."/>
            <person name="Wang J."/>
        </authorList>
    </citation>
    <scope>NUCLEOTIDE SEQUENCE [LARGE SCALE GENOMIC DNA]</scope>
    <source>
        <strain evidence="2">05x7-T-G4-1.051#20</strain>
    </source>
</reference>
<dbReference type="InParanoid" id="K1PCE0"/>
<dbReference type="HOGENOM" id="CLU_1898256_0_0_1"/>
<feature type="compositionally biased region" description="Pro residues" evidence="1">
    <location>
        <begin position="76"/>
        <end position="102"/>
    </location>
</feature>
<sequence length="134" mass="14782">MRYLIVLLGEAKHFENGEVHYMSIAAIEIGRIAALDVRGMRSAQQQKPQATAGSPPPQSPPAQVSPLRRRRDHPYRPPAIIPIPPRTDMSPPPSPAILPMPRPSRKRKTARMSTSQLPGILQQEGFLNPTPGPF</sequence>
<gene>
    <name evidence="2" type="ORF">CGI_10009542</name>
</gene>
<evidence type="ECO:0000256" key="1">
    <source>
        <dbReference type="SAM" id="MobiDB-lite"/>
    </source>
</evidence>
<evidence type="ECO:0000313" key="2">
    <source>
        <dbReference type="EMBL" id="EKC19148.1"/>
    </source>
</evidence>
<proteinExistence type="predicted"/>
<protein>
    <submittedName>
        <fullName evidence="2">Uncharacterized protein</fullName>
    </submittedName>
</protein>
<accession>K1PCE0</accession>
<name>K1PCE0_MAGGI</name>
<dbReference type="AlphaFoldDB" id="K1PCE0"/>
<dbReference type="EMBL" id="JH815900">
    <property type="protein sequence ID" value="EKC19148.1"/>
    <property type="molecule type" value="Genomic_DNA"/>
</dbReference>
<organism evidence="2">
    <name type="scientific">Magallana gigas</name>
    <name type="common">Pacific oyster</name>
    <name type="synonym">Crassostrea gigas</name>
    <dbReference type="NCBI Taxonomy" id="29159"/>
    <lineage>
        <taxon>Eukaryota</taxon>
        <taxon>Metazoa</taxon>
        <taxon>Spiralia</taxon>
        <taxon>Lophotrochozoa</taxon>
        <taxon>Mollusca</taxon>
        <taxon>Bivalvia</taxon>
        <taxon>Autobranchia</taxon>
        <taxon>Pteriomorphia</taxon>
        <taxon>Ostreida</taxon>
        <taxon>Ostreoidea</taxon>
        <taxon>Ostreidae</taxon>
        <taxon>Magallana</taxon>
    </lineage>
</organism>
<feature type="region of interest" description="Disordered" evidence="1">
    <location>
        <begin position="39"/>
        <end position="134"/>
    </location>
</feature>